<dbReference type="InterPro" id="IPR037294">
    <property type="entry name" value="ABC_BtuC-like"/>
</dbReference>
<evidence type="ECO:0000256" key="1">
    <source>
        <dbReference type="ARBA" id="ARBA00004651"/>
    </source>
</evidence>
<dbReference type="GO" id="GO:0033214">
    <property type="term" value="P:siderophore-iron import into cell"/>
    <property type="evidence" value="ECO:0007669"/>
    <property type="project" value="TreeGrafter"/>
</dbReference>
<dbReference type="InterPro" id="IPR000522">
    <property type="entry name" value="ABC_transptr_permease_BtuC"/>
</dbReference>
<reference evidence="9 10" key="2">
    <citation type="journal article" date="2013" name="PLoS ONE">
        <title>INDIGO - INtegrated Data Warehouse of MIcrobial GenOmes with Examples from the Red Sea Extremophiles.</title>
        <authorList>
            <person name="Alam I."/>
            <person name="Antunes A."/>
            <person name="Kamau A.A."/>
            <person name="Ba Alawi W."/>
            <person name="Kalkatawi M."/>
            <person name="Stingl U."/>
            <person name="Bajic V.B."/>
        </authorList>
    </citation>
    <scope>NUCLEOTIDE SEQUENCE [LARGE SCALE GENOMIC DNA]</scope>
    <source>
        <strain evidence="9 10">SSD-17B</strain>
    </source>
</reference>
<dbReference type="FunCoup" id="U2EEX7">
    <property type="interactions" value="15"/>
</dbReference>
<feature type="transmembrane region" description="Helical" evidence="8">
    <location>
        <begin position="12"/>
        <end position="32"/>
    </location>
</feature>
<evidence type="ECO:0000256" key="3">
    <source>
        <dbReference type="ARBA" id="ARBA00022448"/>
    </source>
</evidence>
<protein>
    <submittedName>
        <fullName evidence="9">Iron compound ABC transporter permease protein</fullName>
    </submittedName>
</protein>
<evidence type="ECO:0000313" key="9">
    <source>
        <dbReference type="EMBL" id="ERJ13246.1"/>
    </source>
</evidence>
<feature type="transmembrane region" description="Helical" evidence="8">
    <location>
        <begin position="314"/>
        <end position="331"/>
    </location>
</feature>
<evidence type="ECO:0000256" key="2">
    <source>
        <dbReference type="ARBA" id="ARBA00007935"/>
    </source>
</evidence>
<dbReference type="eggNOG" id="COG0609">
    <property type="taxonomic scope" value="Bacteria"/>
</dbReference>
<dbReference type="Gene3D" id="1.10.3470.10">
    <property type="entry name" value="ABC transporter involved in vitamin B12 uptake, BtuC"/>
    <property type="match status" value="1"/>
</dbReference>
<sequence length="338" mass="35952">MTHLLSTRQAKWFGLILGFALLIVSFVFSISFGQTPISFGTVIEAFLDFNPESTEHLIITTSRLTRAVIALVIGSSLAIAGALMQALTKNKLASPSIFGINAGAIFFIVFSMSFFSVSSMEHYMWIAFLGASTSTIMVYLLASLGRDALSPVRIVLSGAAITALFVSLTQGLLVINSQNLEGVLFWLAGSVAGRSMDMLQPIVPYIIGATIVAFFLARPINILASGEDVAKGLGQNTTLIKLLSALVIIVLAGGSVAVGGAIGFIGLIIPHIARGLVGNDHRWIIPYCALLGASLLLIADVSARFIIMPREVPIGVMTALIGTPFFIHIARKGLFRNE</sequence>
<evidence type="ECO:0000256" key="6">
    <source>
        <dbReference type="ARBA" id="ARBA00022989"/>
    </source>
</evidence>
<comment type="similarity">
    <text evidence="2">Belongs to the binding-protein-dependent transport system permease family. FecCD subfamily.</text>
</comment>
<proteinExistence type="inferred from homology"/>
<feature type="transmembrane region" description="Helical" evidence="8">
    <location>
        <begin position="96"/>
        <end position="117"/>
    </location>
</feature>
<evidence type="ECO:0000256" key="7">
    <source>
        <dbReference type="ARBA" id="ARBA00023136"/>
    </source>
</evidence>
<comment type="caution">
    <text evidence="9">The sequence shown here is derived from an EMBL/GenBank/DDBJ whole genome shotgun (WGS) entry which is preliminary data.</text>
</comment>
<dbReference type="GO" id="GO:0022857">
    <property type="term" value="F:transmembrane transporter activity"/>
    <property type="evidence" value="ECO:0007669"/>
    <property type="project" value="InterPro"/>
</dbReference>
<dbReference type="PANTHER" id="PTHR30472">
    <property type="entry name" value="FERRIC ENTEROBACTIN TRANSPORT SYSTEM PERMEASE PROTEIN"/>
    <property type="match status" value="1"/>
</dbReference>
<feature type="transmembrane region" description="Helical" evidence="8">
    <location>
        <begin position="64"/>
        <end position="84"/>
    </location>
</feature>
<feature type="transmembrane region" description="Helical" evidence="8">
    <location>
        <begin position="245"/>
        <end position="272"/>
    </location>
</feature>
<evidence type="ECO:0000256" key="8">
    <source>
        <dbReference type="SAM" id="Phobius"/>
    </source>
</evidence>
<dbReference type="CDD" id="cd06550">
    <property type="entry name" value="TM_ABC_iron-siderophores_like"/>
    <property type="match status" value="1"/>
</dbReference>
<keyword evidence="6 8" id="KW-1133">Transmembrane helix</keyword>
<dbReference type="OrthoDB" id="9811721at2"/>
<evidence type="ECO:0000256" key="4">
    <source>
        <dbReference type="ARBA" id="ARBA00022475"/>
    </source>
</evidence>
<dbReference type="RefSeq" id="WP_008826744.1">
    <property type="nucleotide sequence ID" value="NZ_AFNU02000002.1"/>
</dbReference>
<keyword evidence="7 8" id="KW-0472">Membrane</keyword>
<gene>
    <name evidence="9" type="ORF">HLPCO_000870</name>
</gene>
<dbReference type="AlphaFoldDB" id="U2EEX7"/>
<dbReference type="InParanoid" id="U2EEX7"/>
<feature type="transmembrane region" description="Helical" evidence="8">
    <location>
        <begin position="202"/>
        <end position="224"/>
    </location>
</feature>
<dbReference type="FunFam" id="1.10.3470.10:FF:000001">
    <property type="entry name" value="Vitamin B12 ABC transporter permease BtuC"/>
    <property type="match status" value="1"/>
</dbReference>
<keyword evidence="10" id="KW-1185">Reference proteome</keyword>
<dbReference type="Proteomes" id="UP000005707">
    <property type="component" value="Unassembled WGS sequence"/>
</dbReference>
<feature type="transmembrane region" description="Helical" evidence="8">
    <location>
        <begin position="154"/>
        <end position="175"/>
    </location>
</feature>
<keyword evidence="4" id="KW-1003">Cell membrane</keyword>
<evidence type="ECO:0000256" key="5">
    <source>
        <dbReference type="ARBA" id="ARBA00022692"/>
    </source>
</evidence>
<dbReference type="SUPFAM" id="SSF81345">
    <property type="entry name" value="ABC transporter involved in vitamin B12 uptake, BtuC"/>
    <property type="match status" value="1"/>
</dbReference>
<name>U2EEX7_9MOLU</name>
<dbReference type="EMBL" id="AFNU02000002">
    <property type="protein sequence ID" value="ERJ13246.1"/>
    <property type="molecule type" value="Genomic_DNA"/>
</dbReference>
<organism evidence="9 10">
    <name type="scientific">Haloplasma contractile SSD-17B</name>
    <dbReference type="NCBI Taxonomy" id="1033810"/>
    <lineage>
        <taxon>Bacteria</taxon>
        <taxon>Bacillati</taxon>
        <taxon>Mycoplasmatota</taxon>
        <taxon>Mollicutes</taxon>
        <taxon>Haloplasmatales</taxon>
        <taxon>Haloplasmataceae</taxon>
        <taxon>Haloplasma</taxon>
    </lineage>
</organism>
<keyword evidence="5 8" id="KW-0812">Transmembrane</keyword>
<evidence type="ECO:0000313" key="10">
    <source>
        <dbReference type="Proteomes" id="UP000005707"/>
    </source>
</evidence>
<feature type="transmembrane region" description="Helical" evidence="8">
    <location>
        <begin position="284"/>
        <end position="307"/>
    </location>
</feature>
<dbReference type="PANTHER" id="PTHR30472:SF65">
    <property type="entry name" value="SIDEROPHORE TRANSPORT SYSTEM PERMEASE PROTEIN YFIZ-RELATED"/>
    <property type="match status" value="1"/>
</dbReference>
<dbReference type="Pfam" id="PF01032">
    <property type="entry name" value="FecCD"/>
    <property type="match status" value="1"/>
</dbReference>
<dbReference type="GO" id="GO:0005886">
    <property type="term" value="C:plasma membrane"/>
    <property type="evidence" value="ECO:0007669"/>
    <property type="project" value="UniProtKB-SubCell"/>
</dbReference>
<comment type="subcellular location">
    <subcellularLocation>
        <location evidence="1">Cell membrane</location>
        <topology evidence="1">Multi-pass membrane protein</topology>
    </subcellularLocation>
</comment>
<dbReference type="STRING" id="1033810.HLPCO_000870"/>
<feature type="transmembrane region" description="Helical" evidence="8">
    <location>
        <begin position="123"/>
        <end position="142"/>
    </location>
</feature>
<accession>U2EEX7</accession>
<keyword evidence="3" id="KW-0813">Transport</keyword>
<reference evidence="9 10" key="1">
    <citation type="journal article" date="2011" name="J. Bacteriol.">
        <title>Genome sequence of Haloplasma contractile, an unusual contractile bacterium from a deep-sea anoxic brine lake.</title>
        <authorList>
            <person name="Antunes A."/>
            <person name="Alam I."/>
            <person name="El Dorry H."/>
            <person name="Siam R."/>
            <person name="Robertson A."/>
            <person name="Bajic V.B."/>
            <person name="Stingl U."/>
        </authorList>
    </citation>
    <scope>NUCLEOTIDE SEQUENCE [LARGE SCALE GENOMIC DNA]</scope>
    <source>
        <strain evidence="9 10">SSD-17B</strain>
    </source>
</reference>